<evidence type="ECO:0000256" key="5">
    <source>
        <dbReference type="ARBA" id="ARBA00022538"/>
    </source>
</evidence>
<comment type="subcellular location">
    <subcellularLocation>
        <location evidence="12">Cell membrane</location>
        <topology evidence="12">Multi-pass membrane protein</topology>
    </subcellularLocation>
    <subcellularLocation>
        <location evidence="1">Membrane</location>
        <topology evidence="1">Multi-pass membrane protein</topology>
    </subcellularLocation>
</comment>
<evidence type="ECO:0000256" key="3">
    <source>
        <dbReference type="ARBA" id="ARBA00022448"/>
    </source>
</evidence>
<evidence type="ECO:0000313" key="16">
    <source>
        <dbReference type="Proteomes" id="UP001302573"/>
    </source>
</evidence>
<evidence type="ECO:0000256" key="2">
    <source>
        <dbReference type="ARBA" id="ARBA00007019"/>
    </source>
</evidence>
<keyword evidence="3 12" id="KW-0813">Transport</keyword>
<feature type="domain" description="K+ potassium transporter C-terminal" evidence="14">
    <location>
        <begin position="485"/>
        <end position="632"/>
    </location>
</feature>
<comment type="catalytic activity">
    <reaction evidence="12">
        <text>K(+)(in) + H(+)(in) = K(+)(out) + H(+)(out)</text>
        <dbReference type="Rhea" id="RHEA:28490"/>
        <dbReference type="ChEBI" id="CHEBI:15378"/>
        <dbReference type="ChEBI" id="CHEBI:29103"/>
    </reaction>
</comment>
<name>A0ABU5VMG8_9PSED</name>
<feature type="transmembrane region" description="Helical" evidence="12">
    <location>
        <begin position="347"/>
        <end position="367"/>
    </location>
</feature>
<keyword evidence="11 12" id="KW-0472">Membrane</keyword>
<keyword evidence="4 12" id="KW-1003">Cell membrane</keyword>
<dbReference type="Proteomes" id="UP001302573">
    <property type="component" value="Unassembled WGS sequence"/>
</dbReference>
<sequence>MVQASSHAEGGHGAARPLCLLVAAVGVVYGDIGTSPLYTLKEVFTGGYGVQVDHDGVLGILSLILWSLLWVVSFKYVMFILRADNQGEGGTMALTALARRATAAHPRLRMLMVGCGLVGASLFYGDSMITPAVSVLSAVEGMGLAFDGIDHWVVPISLVVLVALFLVQKHGTEKIGKAFGPIMVAWFLVLAALGVHGIQQSPEVLKAFNPGWALNFFIVHPGMGVAILGAVVLALTGAEALYADMGHFGRKPIARAWFALVLPALVLNYFGQGAMLLQNPEAARNPFYLLAPSWALLPLVGLATMATVIASQAVISGAFSLTRQAIQLGYVPRMQIQHTSSDEQGQIYIGAVNWTLMVGVVLLVIGFESSGALAAAYGVAVTGTMLMTTILVSAVMLLLWKWPPVLAVPLLVGFLLVDGLFFAANVPKIVQGGAFPVLAGIVLFVLMSTWKRGKQILVERIDEGGLPLPVFISSIRVQPPHRVEGTAVFLTARADAVPHALLHNMLHNQVLHSQVVLLTVVSEDRPRVPESERFEVEAYGDGFFRVLLHFGFVDEPDVPAALRLCHLEELDFSPMRTTYFLSRETVIASRLEGMSRWRGNLFAFLLKNANGNLRFFNLPLNRVIELGTQVEI</sequence>
<keyword evidence="16" id="KW-1185">Reference proteome</keyword>
<keyword evidence="8 12" id="KW-0630">Potassium</keyword>
<keyword evidence="9 12" id="KW-1133">Transmembrane helix</keyword>
<feature type="transmembrane region" description="Helical" evidence="12">
    <location>
        <begin position="179"/>
        <end position="198"/>
    </location>
</feature>
<evidence type="ECO:0000256" key="4">
    <source>
        <dbReference type="ARBA" id="ARBA00022475"/>
    </source>
</evidence>
<comment type="similarity">
    <text evidence="2 12">Belongs to the HAK/KUP transporter (TC 2.A.72) family.</text>
</comment>
<feature type="transmembrane region" description="Helical" evidence="12">
    <location>
        <begin position="254"/>
        <end position="275"/>
    </location>
</feature>
<feature type="transmembrane region" description="Helical" evidence="12">
    <location>
        <begin position="405"/>
        <end position="423"/>
    </location>
</feature>
<evidence type="ECO:0000259" key="13">
    <source>
        <dbReference type="Pfam" id="PF02705"/>
    </source>
</evidence>
<evidence type="ECO:0000256" key="11">
    <source>
        <dbReference type="ARBA" id="ARBA00023136"/>
    </source>
</evidence>
<keyword evidence="6 12" id="KW-0812">Transmembrane</keyword>
<keyword evidence="5 12" id="KW-0633">Potassium transport</keyword>
<dbReference type="RefSeq" id="WP_323454630.1">
    <property type="nucleotide sequence ID" value="NZ_JAYFUI010000192.1"/>
</dbReference>
<feature type="transmembrane region" description="Helical" evidence="12">
    <location>
        <begin position="373"/>
        <end position="398"/>
    </location>
</feature>
<dbReference type="Pfam" id="PF02705">
    <property type="entry name" value="K_trans"/>
    <property type="match status" value="1"/>
</dbReference>
<feature type="transmembrane region" description="Helical" evidence="12">
    <location>
        <begin position="218"/>
        <end position="242"/>
    </location>
</feature>
<dbReference type="EMBL" id="JAYFUI010000192">
    <property type="protein sequence ID" value="MEA5674575.1"/>
    <property type="molecule type" value="Genomic_DNA"/>
</dbReference>
<evidence type="ECO:0000256" key="8">
    <source>
        <dbReference type="ARBA" id="ARBA00022958"/>
    </source>
</evidence>
<evidence type="ECO:0000256" key="12">
    <source>
        <dbReference type="HAMAP-Rule" id="MF_01522"/>
    </source>
</evidence>
<reference evidence="15 16" key="1">
    <citation type="submission" date="2023-12" db="EMBL/GenBank/DDBJ databases">
        <title>Pseudomonas machongensis sp. nov., isolated from wilted pepper plants (Capsicum annuum).</title>
        <authorList>
            <person name="Qiu M."/>
            <person name="Li Y."/>
            <person name="Liu Q."/>
            <person name="Zhang X."/>
            <person name="Huang Y."/>
            <person name="Guo R."/>
            <person name="Hu M."/>
            <person name="Zhou J."/>
            <person name="Zhou X."/>
        </authorList>
    </citation>
    <scope>NUCLEOTIDE SEQUENCE [LARGE SCALE GENOMIC DNA]</scope>
    <source>
        <strain evidence="15 16">MH2</strain>
    </source>
</reference>
<feature type="domain" description="K+ potassium transporter integral membrane" evidence="13">
    <location>
        <begin position="21"/>
        <end position="471"/>
    </location>
</feature>
<dbReference type="PANTHER" id="PTHR30540">
    <property type="entry name" value="OSMOTIC STRESS POTASSIUM TRANSPORTER"/>
    <property type="match status" value="1"/>
</dbReference>
<protein>
    <recommendedName>
        <fullName evidence="12">Probable potassium transport system protein Kup</fullName>
    </recommendedName>
</protein>
<evidence type="ECO:0000259" key="14">
    <source>
        <dbReference type="Pfam" id="PF22776"/>
    </source>
</evidence>
<feature type="transmembrane region" description="Helical" evidence="12">
    <location>
        <begin position="429"/>
        <end position="450"/>
    </location>
</feature>
<evidence type="ECO:0000256" key="1">
    <source>
        <dbReference type="ARBA" id="ARBA00004141"/>
    </source>
</evidence>
<gene>
    <name evidence="12" type="primary">kup</name>
    <name evidence="15" type="ORF">VA602_25005</name>
</gene>
<feature type="transmembrane region" description="Helical" evidence="12">
    <location>
        <begin position="295"/>
        <end position="326"/>
    </location>
</feature>
<feature type="transmembrane region" description="Helical" evidence="12">
    <location>
        <begin position="18"/>
        <end position="38"/>
    </location>
</feature>
<evidence type="ECO:0000256" key="6">
    <source>
        <dbReference type="ARBA" id="ARBA00022692"/>
    </source>
</evidence>
<evidence type="ECO:0000256" key="7">
    <source>
        <dbReference type="ARBA" id="ARBA00022847"/>
    </source>
</evidence>
<keyword evidence="10 12" id="KW-0406">Ion transport</keyword>
<dbReference type="InterPro" id="IPR053951">
    <property type="entry name" value="K_trans_N"/>
</dbReference>
<comment type="caution">
    <text evidence="15">The sequence shown here is derived from an EMBL/GenBank/DDBJ whole genome shotgun (WGS) entry which is preliminary data.</text>
</comment>
<feature type="transmembrane region" description="Helical" evidence="12">
    <location>
        <begin position="108"/>
        <end position="129"/>
    </location>
</feature>
<dbReference type="InterPro" id="IPR023051">
    <property type="entry name" value="Kup"/>
</dbReference>
<dbReference type="Pfam" id="PF22776">
    <property type="entry name" value="K_trans_C"/>
    <property type="match status" value="1"/>
</dbReference>
<feature type="transmembrane region" description="Helical" evidence="12">
    <location>
        <begin position="58"/>
        <end position="77"/>
    </location>
</feature>
<keyword evidence="7 12" id="KW-0769">Symport</keyword>
<organism evidence="15 16">
    <name type="scientific">Pseudomonas machongensis</name>
    <dbReference type="NCBI Taxonomy" id="3110229"/>
    <lineage>
        <taxon>Bacteria</taxon>
        <taxon>Pseudomonadati</taxon>
        <taxon>Pseudomonadota</taxon>
        <taxon>Gammaproteobacteria</taxon>
        <taxon>Pseudomonadales</taxon>
        <taxon>Pseudomonadaceae</taxon>
        <taxon>Pseudomonas</taxon>
    </lineage>
</organism>
<dbReference type="InterPro" id="IPR003855">
    <property type="entry name" value="K+_transporter"/>
</dbReference>
<proteinExistence type="inferred from homology"/>
<evidence type="ECO:0000313" key="15">
    <source>
        <dbReference type="EMBL" id="MEA5674575.1"/>
    </source>
</evidence>
<dbReference type="HAMAP" id="MF_01522">
    <property type="entry name" value="Kup"/>
    <property type="match status" value="1"/>
</dbReference>
<comment type="function">
    <text evidence="12">Transport of potassium into the cell. Likely operates as a K(+):H(+) symporter.</text>
</comment>
<dbReference type="PANTHER" id="PTHR30540:SF79">
    <property type="entry name" value="LOW AFFINITY POTASSIUM TRANSPORT SYSTEM PROTEIN KUP"/>
    <property type="match status" value="1"/>
</dbReference>
<feature type="transmembrane region" description="Helical" evidence="12">
    <location>
        <begin position="149"/>
        <end position="167"/>
    </location>
</feature>
<dbReference type="InterPro" id="IPR053952">
    <property type="entry name" value="K_trans_C"/>
</dbReference>
<accession>A0ABU5VMG8</accession>
<evidence type="ECO:0000256" key="9">
    <source>
        <dbReference type="ARBA" id="ARBA00022989"/>
    </source>
</evidence>
<evidence type="ECO:0000256" key="10">
    <source>
        <dbReference type="ARBA" id="ARBA00023065"/>
    </source>
</evidence>